<evidence type="ECO:0000313" key="2">
    <source>
        <dbReference type="EMBL" id="OGZ36328.1"/>
    </source>
</evidence>
<accession>A0A1G2FFE3</accession>
<dbReference type="STRING" id="1801997.A3J64_03200"/>
<dbReference type="Gene3D" id="3.30.70.1290">
    <property type="entry name" value="Transposase IS200-like"/>
    <property type="match status" value="1"/>
</dbReference>
<dbReference type="InterPro" id="IPR002686">
    <property type="entry name" value="Transposase_17"/>
</dbReference>
<name>A0A1G2FFE3_9BACT</name>
<dbReference type="SMART" id="SM01321">
    <property type="entry name" value="Y1_Tnp"/>
    <property type="match status" value="1"/>
</dbReference>
<dbReference type="AlphaFoldDB" id="A0A1G2FFE3"/>
<reference evidence="2 3" key="1">
    <citation type="journal article" date="2016" name="Nat. Commun.">
        <title>Thousands of microbial genomes shed light on interconnected biogeochemical processes in an aquifer system.</title>
        <authorList>
            <person name="Anantharaman K."/>
            <person name="Brown C.T."/>
            <person name="Hug L.A."/>
            <person name="Sharon I."/>
            <person name="Castelle C.J."/>
            <person name="Probst A.J."/>
            <person name="Thomas B.C."/>
            <person name="Singh A."/>
            <person name="Wilkins M.J."/>
            <person name="Karaoz U."/>
            <person name="Brodie E.L."/>
            <person name="Williams K.H."/>
            <person name="Hubbard S.S."/>
            <person name="Banfield J.F."/>
        </authorList>
    </citation>
    <scope>NUCLEOTIDE SEQUENCE [LARGE SCALE GENOMIC DNA]</scope>
</reference>
<sequence>MRRKIQFAQHHFYHIYNRGVDKRKIFLDDVDYLRFLQGLKDFNDIKIIGSIYLKKTREKINFRSLAPKVFRSEAPKNPKEPLVKILCYCLMSNHFHLLLEPLTENGISGFMQRLGTGYANYFNLRYERTGGLFEGPFRAVLVERDSQLMHLLRYIHLNVLDLLEFNWREEGIKDWERAEEFLKNYRWSSHPVYLSESDSQIIDKGIFSELFSDRKSYQDFLKDWAVKDLPSLNGLSLE</sequence>
<dbReference type="GO" id="GO:0006313">
    <property type="term" value="P:DNA transposition"/>
    <property type="evidence" value="ECO:0007669"/>
    <property type="project" value="InterPro"/>
</dbReference>
<evidence type="ECO:0000259" key="1">
    <source>
        <dbReference type="SMART" id="SM01321"/>
    </source>
</evidence>
<protein>
    <recommendedName>
        <fullName evidence="1">Transposase IS200-like domain-containing protein</fullName>
    </recommendedName>
</protein>
<gene>
    <name evidence="2" type="ORF">A3J64_03200</name>
</gene>
<dbReference type="SUPFAM" id="SSF143422">
    <property type="entry name" value="Transposase IS200-like"/>
    <property type="match status" value="1"/>
</dbReference>
<dbReference type="GO" id="GO:0004803">
    <property type="term" value="F:transposase activity"/>
    <property type="evidence" value="ECO:0007669"/>
    <property type="project" value="InterPro"/>
</dbReference>
<dbReference type="PANTHER" id="PTHR34322:SF2">
    <property type="entry name" value="TRANSPOSASE IS200-LIKE DOMAIN-CONTAINING PROTEIN"/>
    <property type="match status" value="1"/>
</dbReference>
<organism evidence="2 3">
    <name type="scientific">Candidatus Portnoybacteria bacterium RIFCSPHIGHO2_12_FULL_38_9</name>
    <dbReference type="NCBI Taxonomy" id="1801997"/>
    <lineage>
        <taxon>Bacteria</taxon>
        <taxon>Candidatus Portnoyibacteriota</taxon>
    </lineage>
</organism>
<proteinExistence type="predicted"/>
<dbReference type="PANTHER" id="PTHR34322">
    <property type="entry name" value="TRANSPOSASE, Y1_TNP DOMAIN-CONTAINING"/>
    <property type="match status" value="1"/>
</dbReference>
<dbReference type="Proteomes" id="UP000177061">
    <property type="component" value="Unassembled WGS sequence"/>
</dbReference>
<dbReference type="EMBL" id="MHNB01000028">
    <property type="protein sequence ID" value="OGZ36328.1"/>
    <property type="molecule type" value="Genomic_DNA"/>
</dbReference>
<dbReference type="Pfam" id="PF01797">
    <property type="entry name" value="Y1_Tnp"/>
    <property type="match status" value="1"/>
</dbReference>
<evidence type="ECO:0000313" key="3">
    <source>
        <dbReference type="Proteomes" id="UP000177061"/>
    </source>
</evidence>
<feature type="domain" description="Transposase IS200-like" evidence="1">
    <location>
        <begin position="8"/>
        <end position="158"/>
    </location>
</feature>
<comment type="caution">
    <text evidence="2">The sequence shown here is derived from an EMBL/GenBank/DDBJ whole genome shotgun (WGS) entry which is preliminary data.</text>
</comment>
<dbReference type="GO" id="GO:0003677">
    <property type="term" value="F:DNA binding"/>
    <property type="evidence" value="ECO:0007669"/>
    <property type="project" value="InterPro"/>
</dbReference>
<dbReference type="InterPro" id="IPR036515">
    <property type="entry name" value="Transposase_17_sf"/>
</dbReference>